<comment type="caution">
    <text evidence="1">The sequence shown here is derived from an EMBL/GenBank/DDBJ whole genome shotgun (WGS) entry which is preliminary data.</text>
</comment>
<proteinExistence type="predicted"/>
<evidence type="ECO:0000313" key="2">
    <source>
        <dbReference type="Proteomes" id="UP000228952"/>
    </source>
</evidence>
<gene>
    <name evidence="1" type="ORF">COX64_04460</name>
</gene>
<accession>A0A2M7W0W0</accession>
<dbReference type="EMBL" id="PFQB01000109">
    <property type="protein sequence ID" value="PJA12555.1"/>
    <property type="molecule type" value="Genomic_DNA"/>
</dbReference>
<reference evidence="2" key="1">
    <citation type="submission" date="2017-09" db="EMBL/GenBank/DDBJ databases">
        <title>Depth-based differentiation of microbial function through sediment-hosted aquifers and enrichment of novel symbionts in the deep terrestrial subsurface.</title>
        <authorList>
            <person name="Probst A.J."/>
            <person name="Ladd B."/>
            <person name="Jarett J.K."/>
            <person name="Geller-Mcgrath D.E."/>
            <person name="Sieber C.M.K."/>
            <person name="Emerson J.B."/>
            <person name="Anantharaman K."/>
            <person name="Thomas B.C."/>
            <person name="Malmstrom R."/>
            <person name="Stieglmeier M."/>
            <person name="Klingl A."/>
            <person name="Woyke T."/>
            <person name="Ryan C.M."/>
            <person name="Banfield J.F."/>
        </authorList>
    </citation>
    <scope>NUCLEOTIDE SEQUENCE [LARGE SCALE GENOMIC DNA]</scope>
</reference>
<sequence>MPLDKKQKRAKGNISLTTVILVGALLIVSGMAVLSNAIDIAMSTKSYFNRTMTDIRTSTCIEEGMRKLVKLSSYTGTVSVTYPDGSCQVVIADVVGDPTHKTMAITTTYNEYTLLRNKKVNITTNPMSVSN</sequence>
<protein>
    <submittedName>
        <fullName evidence="1">Uncharacterized protein</fullName>
    </submittedName>
</protein>
<dbReference type="AlphaFoldDB" id="A0A2M7W0W0"/>
<organism evidence="1 2">
    <name type="scientific">Candidatus Dojkabacteria bacterium CG_4_10_14_0_2_um_filter_Dojkabacteria_WS6_41_15</name>
    <dbReference type="NCBI Taxonomy" id="2014249"/>
    <lineage>
        <taxon>Bacteria</taxon>
        <taxon>Candidatus Dojkabacteria</taxon>
    </lineage>
</organism>
<dbReference type="Proteomes" id="UP000228952">
    <property type="component" value="Unassembled WGS sequence"/>
</dbReference>
<evidence type="ECO:0000313" key="1">
    <source>
        <dbReference type="EMBL" id="PJA12555.1"/>
    </source>
</evidence>
<name>A0A2M7W0W0_9BACT</name>